<protein>
    <recommendedName>
        <fullName evidence="1">COMM domain-containing protein 6</fullName>
    </recommendedName>
</protein>
<proteinExistence type="inferred from homology"/>
<dbReference type="PROSITE" id="PS51269">
    <property type="entry name" value="COMM"/>
    <property type="match status" value="1"/>
</dbReference>
<dbReference type="EMBL" id="JAIZAY010000015">
    <property type="protein sequence ID" value="KAJ8028595.1"/>
    <property type="molecule type" value="Genomic_DNA"/>
</dbReference>
<dbReference type="PANTHER" id="PTHR16231">
    <property type="entry name" value="COMM DOMAIN-CONTAINING PROTEIN 4-8 FAMILY MEMBER"/>
    <property type="match status" value="1"/>
</dbReference>
<comment type="caution">
    <text evidence="5">The sequence shown here is derived from an EMBL/GenBank/DDBJ whole genome shotgun (WGS) entry which is preliminary data.</text>
</comment>
<evidence type="ECO:0000259" key="4">
    <source>
        <dbReference type="PROSITE" id="PS51269"/>
    </source>
</evidence>
<evidence type="ECO:0000313" key="5">
    <source>
        <dbReference type="EMBL" id="KAJ8028595.1"/>
    </source>
</evidence>
<organism evidence="5 6">
    <name type="scientific">Holothuria leucospilota</name>
    <name type="common">Black long sea cucumber</name>
    <name type="synonym">Mertensiothuria leucospilota</name>
    <dbReference type="NCBI Taxonomy" id="206669"/>
    <lineage>
        <taxon>Eukaryota</taxon>
        <taxon>Metazoa</taxon>
        <taxon>Echinodermata</taxon>
        <taxon>Eleutherozoa</taxon>
        <taxon>Echinozoa</taxon>
        <taxon>Holothuroidea</taxon>
        <taxon>Aspidochirotacea</taxon>
        <taxon>Aspidochirotida</taxon>
        <taxon>Holothuriidae</taxon>
        <taxon>Holothuria</taxon>
    </lineage>
</organism>
<name>A0A9Q1BLB7_HOLLE</name>
<dbReference type="AlphaFoldDB" id="A0A9Q1BLB7"/>
<accession>A0A9Q1BLB7</accession>
<evidence type="ECO:0000256" key="1">
    <source>
        <dbReference type="ARBA" id="ARBA00039908"/>
    </source>
</evidence>
<gene>
    <name evidence="5" type="ORF">HOLleu_30882</name>
</gene>
<dbReference type="Pfam" id="PF07258">
    <property type="entry name" value="COMM_domain"/>
    <property type="match status" value="1"/>
</dbReference>
<dbReference type="PANTHER" id="PTHR16231:SF5">
    <property type="entry name" value="COMM DOMAIN-CONTAINING PROTEIN 6"/>
    <property type="match status" value="1"/>
</dbReference>
<keyword evidence="6" id="KW-1185">Reference proteome</keyword>
<feature type="domain" description="COMM" evidence="4">
    <location>
        <begin position="128"/>
        <end position="195"/>
    </location>
</feature>
<evidence type="ECO:0000313" key="6">
    <source>
        <dbReference type="Proteomes" id="UP001152320"/>
    </source>
</evidence>
<dbReference type="InterPro" id="IPR047155">
    <property type="entry name" value="COMMD4/6/7/8"/>
</dbReference>
<dbReference type="Proteomes" id="UP001152320">
    <property type="component" value="Chromosome 15"/>
</dbReference>
<reference evidence="5" key="1">
    <citation type="submission" date="2021-10" db="EMBL/GenBank/DDBJ databases">
        <title>Tropical sea cucumber genome reveals ecological adaptation and Cuvierian tubules defense mechanism.</title>
        <authorList>
            <person name="Chen T."/>
        </authorList>
    </citation>
    <scope>NUCLEOTIDE SEQUENCE</scope>
    <source>
        <strain evidence="5">Nanhai2018</strain>
        <tissue evidence="5">Muscle</tissue>
    </source>
</reference>
<comment type="function">
    <text evidence="2">Scaffold protein in the commander complex that is essential for endosomal recycling of transmembrane cargos; the commander complex is composed of the CCC subcomplex and the retriever subcomplex. May modulate activity of cullin-RING E3 ubiquitin ligase (CRL) complexes. Down-regulates activation of NF-kappa-B. Inhibits TNF-induced NFKB1 activation.</text>
</comment>
<comment type="similarity">
    <text evidence="3">Belongs to the COMM domain-containing protein 6 family.</text>
</comment>
<evidence type="ECO:0000256" key="2">
    <source>
        <dbReference type="ARBA" id="ARBA00093393"/>
    </source>
</evidence>
<dbReference type="GO" id="GO:0051059">
    <property type="term" value="F:NF-kappaB binding"/>
    <property type="evidence" value="ECO:0007669"/>
    <property type="project" value="TreeGrafter"/>
</dbReference>
<evidence type="ECO:0000256" key="3">
    <source>
        <dbReference type="ARBA" id="ARBA00093468"/>
    </source>
</evidence>
<dbReference type="OrthoDB" id="10251827at2759"/>
<sequence>MNLFTGWHTAVQHLNQYPENLTAELCQEVIALLQYSKGQIDVENFTQSLQSCGVDCSTKSVQEAANVLTCVFRHAAESKLDPEKLKSQLRDAVTWSESTVAIVIKAWSDQKSHLISVADAYKALNVGKLVDFKWKLGLAMSSSSCKNLNSPYIVVSMKIASPSGEVQLQSFEMTVPEFKHFSKQMKDMAAVMETV</sequence>
<dbReference type="InterPro" id="IPR017920">
    <property type="entry name" value="COMM"/>
</dbReference>